<dbReference type="Proteomes" id="UP001156196">
    <property type="component" value="Chromosome"/>
</dbReference>
<dbReference type="PANTHER" id="PTHR37507:SF2">
    <property type="entry name" value="SPORULATION PROTEIN YDCC"/>
    <property type="match status" value="1"/>
</dbReference>
<dbReference type="CDD" id="cd16329">
    <property type="entry name" value="LolA_like"/>
    <property type="match status" value="1"/>
</dbReference>
<sequence>MKHLALVLLLLACTAGCLDTAADPPPADEIAARFIAAEEQATDFTATVAVTAGSENVTVRLFRKAPENYRLEFLEPADLAGTVVVSNGTRKWRYDPATRTALTVAGPYMNAAFSGPPYPGWAEGVRGYAETVAGSLSEQNASYLGSETIGGRTAYILEVTGDSKIFEAPTRYREAVHRFRVWIDAETWLLLGLEMYGNEGNLILSAEYTDPSANTGLPDDIFVFDPPAGVEVRPMPTAAITPLFLWSIQDARRYGVEMPSYLPEGYVFKEGVHLPGAYTTLRFTDGSNELTFERRLHDPYREEAGLPGTPEPVLLADGREAEYLSADGRDQFCWSAGGYTCLLTADMLGKDELVRMAESVGV</sequence>
<name>A0AAX3ECT2_9EURY</name>
<feature type="domain" description="DUF4367" evidence="1">
    <location>
        <begin position="259"/>
        <end position="360"/>
    </location>
</feature>
<keyword evidence="3" id="KW-0449">Lipoprotein</keyword>
<feature type="domain" description="Uncharacterized protein TP-0789" evidence="2">
    <location>
        <begin position="71"/>
        <end position="210"/>
    </location>
</feature>
<reference evidence="3" key="1">
    <citation type="submission" date="2022-10" db="EMBL/GenBank/DDBJ databases">
        <title>Complete genome of Methanoculleus submarinus DSM 15122.</title>
        <authorList>
            <person name="Chen S.-C."/>
            <person name="Lai S.-J."/>
            <person name="You Y.-T."/>
        </authorList>
    </citation>
    <scope>NUCLEOTIDE SEQUENCE</scope>
    <source>
        <strain evidence="3">DSM 15122</strain>
    </source>
</reference>
<dbReference type="Pfam" id="PF14285">
    <property type="entry name" value="DUF4367"/>
    <property type="match status" value="1"/>
</dbReference>
<dbReference type="Pfam" id="PF17131">
    <property type="entry name" value="LolA_like"/>
    <property type="match status" value="1"/>
</dbReference>
<dbReference type="SUPFAM" id="SSF89392">
    <property type="entry name" value="Prokaryotic lipoproteins and lipoprotein localization factors"/>
    <property type="match status" value="1"/>
</dbReference>
<dbReference type="InterPro" id="IPR033399">
    <property type="entry name" value="TP_0789-like"/>
</dbReference>
<gene>
    <name evidence="3" type="ORF">OH143_02975</name>
</gene>
<dbReference type="EMBL" id="CP109831">
    <property type="protein sequence ID" value="UYU19071.1"/>
    <property type="molecule type" value="Genomic_DNA"/>
</dbReference>
<dbReference type="KEGG" id="msum:OH143_02975"/>
<dbReference type="GeneID" id="4847964"/>
<protein>
    <submittedName>
        <fullName evidence="3">Outer membrane lipoprotein-sorting protein</fullName>
    </submittedName>
</protein>
<keyword evidence="4" id="KW-1185">Reference proteome</keyword>
<dbReference type="Gene3D" id="2.50.20.10">
    <property type="entry name" value="Lipoprotein localisation LolA/LolB/LppX"/>
    <property type="match status" value="1"/>
</dbReference>
<evidence type="ECO:0000259" key="2">
    <source>
        <dbReference type="Pfam" id="PF17131"/>
    </source>
</evidence>
<proteinExistence type="predicted"/>
<dbReference type="GeneID" id="76729821"/>
<dbReference type="InterPro" id="IPR052944">
    <property type="entry name" value="Sporulation_related"/>
</dbReference>
<dbReference type="InterPro" id="IPR025377">
    <property type="entry name" value="DUF4367"/>
</dbReference>
<evidence type="ECO:0000259" key="1">
    <source>
        <dbReference type="Pfam" id="PF14285"/>
    </source>
</evidence>
<evidence type="ECO:0000313" key="3">
    <source>
        <dbReference type="EMBL" id="UYU19071.1"/>
    </source>
</evidence>
<evidence type="ECO:0000313" key="4">
    <source>
        <dbReference type="Proteomes" id="UP001156196"/>
    </source>
</evidence>
<organism evidence="3 4">
    <name type="scientific">Methanoculleus submarinus</name>
    <dbReference type="NCBI Taxonomy" id="204050"/>
    <lineage>
        <taxon>Archaea</taxon>
        <taxon>Methanobacteriati</taxon>
        <taxon>Methanobacteriota</taxon>
        <taxon>Stenosarchaea group</taxon>
        <taxon>Methanomicrobia</taxon>
        <taxon>Methanomicrobiales</taxon>
        <taxon>Methanomicrobiaceae</taxon>
        <taxon>Methanoculleus</taxon>
    </lineage>
</organism>
<dbReference type="InterPro" id="IPR029046">
    <property type="entry name" value="LolA/LolB/LppX"/>
</dbReference>
<dbReference type="AlphaFoldDB" id="A0AAX3ECT2"/>
<dbReference type="RefSeq" id="WP_011844585.1">
    <property type="nucleotide sequence ID" value="NZ_CP109831.1"/>
</dbReference>
<dbReference type="PANTHER" id="PTHR37507">
    <property type="entry name" value="SPORULATION PROTEIN YDCC"/>
    <property type="match status" value="1"/>
</dbReference>
<accession>A0AAX3ECT2</accession>